<dbReference type="GeneID" id="43653857"/>
<name>A0A5N6ZIN0_9EURO</name>
<proteinExistence type="predicted"/>
<gene>
    <name evidence="1" type="ORF">BDV27DRAFT_139238</name>
</gene>
<reference evidence="1 2" key="1">
    <citation type="submission" date="2019-04" db="EMBL/GenBank/DDBJ databases">
        <title>Friends and foes A comparative genomics studyof 23 Aspergillus species from section Flavi.</title>
        <authorList>
            <consortium name="DOE Joint Genome Institute"/>
            <person name="Kjaerbolling I."/>
            <person name="Vesth T."/>
            <person name="Frisvad J.C."/>
            <person name="Nybo J.L."/>
            <person name="Theobald S."/>
            <person name="Kildgaard S."/>
            <person name="Isbrandt T."/>
            <person name="Kuo A."/>
            <person name="Sato A."/>
            <person name="Lyhne E.K."/>
            <person name="Kogle M.E."/>
            <person name="Wiebenga A."/>
            <person name="Kun R.S."/>
            <person name="Lubbers R.J."/>
            <person name="Makela M.R."/>
            <person name="Barry K."/>
            <person name="Chovatia M."/>
            <person name="Clum A."/>
            <person name="Daum C."/>
            <person name="Haridas S."/>
            <person name="He G."/>
            <person name="LaButti K."/>
            <person name="Lipzen A."/>
            <person name="Mondo S."/>
            <person name="Riley R."/>
            <person name="Salamov A."/>
            <person name="Simmons B.A."/>
            <person name="Magnuson J.K."/>
            <person name="Henrissat B."/>
            <person name="Mortensen U.H."/>
            <person name="Larsen T.O."/>
            <person name="Devries R.P."/>
            <person name="Grigoriev I.V."/>
            <person name="Machida M."/>
            <person name="Baker S.E."/>
            <person name="Andersen M.R."/>
        </authorList>
    </citation>
    <scope>NUCLEOTIDE SEQUENCE [LARGE SCALE GENOMIC DNA]</scope>
    <source>
        <strain evidence="1 2">CBS 763.97</strain>
    </source>
</reference>
<dbReference type="RefSeq" id="XP_031920568.1">
    <property type="nucleotide sequence ID" value="XM_032069411.1"/>
</dbReference>
<dbReference type="Proteomes" id="UP000326268">
    <property type="component" value="Unassembled WGS sequence"/>
</dbReference>
<protein>
    <submittedName>
        <fullName evidence="1">Uncharacterized protein</fullName>
    </submittedName>
</protein>
<evidence type="ECO:0000313" key="2">
    <source>
        <dbReference type="Proteomes" id="UP000326268"/>
    </source>
</evidence>
<keyword evidence="2" id="KW-1185">Reference proteome</keyword>
<evidence type="ECO:0000313" key="1">
    <source>
        <dbReference type="EMBL" id="KAE8357487.1"/>
    </source>
</evidence>
<dbReference type="AlphaFoldDB" id="A0A5N6ZIN0"/>
<dbReference type="EMBL" id="ML738009">
    <property type="protein sequence ID" value="KAE8357487.1"/>
    <property type="molecule type" value="Genomic_DNA"/>
</dbReference>
<organism evidence="1 2">
    <name type="scientific">Aspergillus caelatus</name>
    <dbReference type="NCBI Taxonomy" id="61420"/>
    <lineage>
        <taxon>Eukaryota</taxon>
        <taxon>Fungi</taxon>
        <taxon>Dikarya</taxon>
        <taxon>Ascomycota</taxon>
        <taxon>Pezizomycotina</taxon>
        <taxon>Eurotiomycetes</taxon>
        <taxon>Eurotiomycetidae</taxon>
        <taxon>Eurotiales</taxon>
        <taxon>Aspergillaceae</taxon>
        <taxon>Aspergillus</taxon>
        <taxon>Aspergillus subgen. Circumdati</taxon>
    </lineage>
</organism>
<sequence>MKSVLVFLFPTSFSFIPHSWPLSSSLSPLETLRLQFRPWRPFTNWNPILPRQYLGNGINSSAAAQPTASGSWPNVLRATPYRFSPSLVAH</sequence>
<accession>A0A5N6ZIN0</accession>